<gene>
    <name evidence="1" type="ORF">A9B99_13920</name>
</gene>
<protein>
    <submittedName>
        <fullName evidence="1">Ribonuclease Z</fullName>
    </submittedName>
</protein>
<keyword evidence="2" id="KW-1185">Reference proteome</keyword>
<dbReference type="CDD" id="cd16272">
    <property type="entry name" value="RNaseZ_MBL-fold"/>
    <property type="match status" value="1"/>
</dbReference>
<proteinExistence type="predicted"/>
<dbReference type="PANTHER" id="PTHR46018:SF2">
    <property type="entry name" value="ZINC PHOSPHODIESTERASE ELAC PROTEIN 1"/>
    <property type="match status" value="1"/>
</dbReference>
<dbReference type="Pfam" id="PF23023">
    <property type="entry name" value="Anti-Pycsar_Apyc1"/>
    <property type="match status" value="1"/>
</dbReference>
<dbReference type="Gene3D" id="3.60.15.10">
    <property type="entry name" value="Ribonuclease Z/Hydroxyacylglutathione hydrolase-like"/>
    <property type="match status" value="1"/>
</dbReference>
<name>A0A1B7KZB6_9ENTR</name>
<dbReference type="EMBL" id="LYRP01000047">
    <property type="protein sequence ID" value="OAT75414.1"/>
    <property type="molecule type" value="Genomic_DNA"/>
</dbReference>
<dbReference type="Proteomes" id="UP000078225">
    <property type="component" value="Unassembled WGS sequence"/>
</dbReference>
<dbReference type="AlphaFoldDB" id="A0A1B7KZB6"/>
<dbReference type="RefSeq" id="WP_064600325.1">
    <property type="nucleotide sequence ID" value="NZ_LYRP01000047.1"/>
</dbReference>
<accession>A0A1B7KZB6</accession>
<dbReference type="STRING" id="1691903.A9B99_13920"/>
<organism evidence="1 2">
    <name type="scientific">Mangrovibacter phragmitis</name>
    <dbReference type="NCBI Taxonomy" id="1691903"/>
    <lineage>
        <taxon>Bacteria</taxon>
        <taxon>Pseudomonadati</taxon>
        <taxon>Pseudomonadota</taxon>
        <taxon>Gammaproteobacteria</taxon>
        <taxon>Enterobacterales</taxon>
        <taxon>Enterobacteriaceae</taxon>
        <taxon>Mangrovibacter</taxon>
    </lineage>
</organism>
<evidence type="ECO:0000313" key="2">
    <source>
        <dbReference type="Proteomes" id="UP000078225"/>
    </source>
</evidence>
<dbReference type="OrthoDB" id="9803916at2"/>
<dbReference type="InterPro" id="IPR036866">
    <property type="entry name" value="RibonucZ/Hydroxyglut_hydro"/>
</dbReference>
<sequence>MRIDVLGCGSAFSLHHTTSAIRIIDNQQAQWLIDCGPTVPRALWNRKVDINAIDVIFFTHIHPDHCAGLAVLLNHWKSFGRVKPLQIYCQSEQQTVLVNQIALANWPHTELTFPIEILNSQPEWKWRGWQIRTAFAQHEIPSQAIRIEADNHVLFYSGDGRPTDATQSLMAGSTLAFQECASWQPLTTDASHGDYPACLALCEKLALNLMVLYHTQDADRTAITRACALHPNLRLSNDGTLFDLEKPNWLQAAL</sequence>
<dbReference type="GO" id="GO:0042781">
    <property type="term" value="F:3'-tRNA processing endoribonuclease activity"/>
    <property type="evidence" value="ECO:0007669"/>
    <property type="project" value="TreeGrafter"/>
</dbReference>
<evidence type="ECO:0000313" key="1">
    <source>
        <dbReference type="EMBL" id="OAT75414.1"/>
    </source>
</evidence>
<dbReference type="PANTHER" id="PTHR46018">
    <property type="entry name" value="ZINC PHOSPHODIESTERASE ELAC PROTEIN 1"/>
    <property type="match status" value="1"/>
</dbReference>
<dbReference type="SUPFAM" id="SSF56281">
    <property type="entry name" value="Metallo-hydrolase/oxidoreductase"/>
    <property type="match status" value="1"/>
</dbReference>
<comment type="caution">
    <text evidence="1">The sequence shown here is derived from an EMBL/GenBank/DDBJ whole genome shotgun (WGS) entry which is preliminary data.</text>
</comment>
<reference evidence="2" key="1">
    <citation type="submission" date="2016-05" db="EMBL/GenBank/DDBJ databases">
        <authorList>
            <person name="Behera P."/>
            <person name="Vaishampayan P."/>
            <person name="Singh N."/>
            <person name="Raina V."/>
            <person name="Suar M."/>
            <person name="Pattnaik A."/>
            <person name="Rastogi G."/>
        </authorList>
    </citation>
    <scope>NUCLEOTIDE SEQUENCE [LARGE SCALE GENOMIC DNA]</scope>
    <source>
        <strain evidence="2">MP23</strain>
    </source>
</reference>